<dbReference type="SUPFAM" id="SSF51695">
    <property type="entry name" value="PLC-like phosphodiesterases"/>
    <property type="match status" value="1"/>
</dbReference>
<feature type="region of interest" description="Disordered" evidence="1">
    <location>
        <begin position="1"/>
        <end position="22"/>
    </location>
</feature>
<dbReference type="Proteomes" id="UP000285961">
    <property type="component" value="Unassembled WGS sequence"/>
</dbReference>
<proteinExistence type="predicted"/>
<dbReference type="InterPro" id="IPR030395">
    <property type="entry name" value="GP_PDE_dom"/>
</dbReference>
<name>A0A419F461_9BACT</name>
<evidence type="ECO:0000313" key="3">
    <source>
        <dbReference type="EMBL" id="RJP73156.1"/>
    </source>
</evidence>
<dbReference type="GO" id="GO:0006629">
    <property type="term" value="P:lipid metabolic process"/>
    <property type="evidence" value="ECO:0007669"/>
    <property type="project" value="InterPro"/>
</dbReference>
<feature type="domain" description="GP-PDE" evidence="2">
    <location>
        <begin position="11"/>
        <end position="261"/>
    </location>
</feature>
<comment type="caution">
    <text evidence="3">The sequence shown here is derived from an EMBL/GenBank/DDBJ whole genome shotgun (WGS) entry which is preliminary data.</text>
</comment>
<reference evidence="3 4" key="1">
    <citation type="journal article" date="2017" name="ISME J.">
        <title>Energy and carbon metabolisms in a deep terrestrial subsurface fluid microbial community.</title>
        <authorList>
            <person name="Momper L."/>
            <person name="Jungbluth S.P."/>
            <person name="Lee M.D."/>
            <person name="Amend J.P."/>
        </authorList>
    </citation>
    <scope>NUCLEOTIDE SEQUENCE [LARGE SCALE GENOMIC DNA]</scope>
    <source>
        <strain evidence="3">SURF_17</strain>
    </source>
</reference>
<dbReference type="EMBL" id="QZKI01000031">
    <property type="protein sequence ID" value="RJP73156.1"/>
    <property type="molecule type" value="Genomic_DNA"/>
</dbReference>
<dbReference type="Gene3D" id="3.20.20.190">
    <property type="entry name" value="Phosphatidylinositol (PI) phosphodiesterase"/>
    <property type="match status" value="1"/>
</dbReference>
<dbReference type="PANTHER" id="PTHR46211:SF14">
    <property type="entry name" value="GLYCEROPHOSPHODIESTER PHOSPHODIESTERASE"/>
    <property type="match status" value="1"/>
</dbReference>
<dbReference type="CDD" id="cd08561">
    <property type="entry name" value="GDPD_cytoplasmic_ScUgpQ2_like"/>
    <property type="match status" value="1"/>
</dbReference>
<sequence length="273" mass="31141">MQTRYFNSPTPRMFAHRGSSGNAPENTLASFEMAIEAGADILEMDVHATCDGHIVVMHDALLERTTNGMGPVSTVTLAELKRLDAGYRFSPDKGKIHPYRGRGITVPTLREVAERFPNVPFNIEVKQNEPRIEQAVFDLLSELRHSEITLLAAEQDFIMERIRRLDSDLPTNFASTEVLEFLQRLYQNDWRDYHPRARALQIPEEYEGMPVLTQRSLDAAHLLGLEVHVWTINEESNMRRLLKMGVDGIMTDYPERLTKVVRELGLRPGLSKT</sequence>
<evidence type="ECO:0000259" key="2">
    <source>
        <dbReference type="PROSITE" id="PS51704"/>
    </source>
</evidence>
<accession>A0A419F461</accession>
<gene>
    <name evidence="3" type="ORF">C4532_04875</name>
</gene>
<dbReference type="AlphaFoldDB" id="A0A419F461"/>
<dbReference type="PROSITE" id="PS51704">
    <property type="entry name" value="GP_PDE"/>
    <property type="match status" value="1"/>
</dbReference>
<dbReference type="InterPro" id="IPR017946">
    <property type="entry name" value="PLC-like_Pdiesterase_TIM-brl"/>
</dbReference>
<organism evidence="3 4">
    <name type="scientific">Candidatus Abyssobacteria bacterium SURF_17</name>
    <dbReference type="NCBI Taxonomy" id="2093361"/>
    <lineage>
        <taxon>Bacteria</taxon>
        <taxon>Pseudomonadati</taxon>
        <taxon>Candidatus Hydrogenedentota</taxon>
        <taxon>Candidatus Abyssobacteria</taxon>
    </lineage>
</organism>
<dbReference type="PANTHER" id="PTHR46211">
    <property type="entry name" value="GLYCEROPHOSPHORYL DIESTER PHOSPHODIESTERASE"/>
    <property type="match status" value="1"/>
</dbReference>
<dbReference type="GO" id="GO:0008081">
    <property type="term" value="F:phosphoric diester hydrolase activity"/>
    <property type="evidence" value="ECO:0007669"/>
    <property type="project" value="InterPro"/>
</dbReference>
<feature type="compositionally biased region" description="Polar residues" evidence="1">
    <location>
        <begin position="1"/>
        <end position="10"/>
    </location>
</feature>
<dbReference type="Pfam" id="PF03009">
    <property type="entry name" value="GDPD"/>
    <property type="match status" value="1"/>
</dbReference>
<evidence type="ECO:0000256" key="1">
    <source>
        <dbReference type="SAM" id="MobiDB-lite"/>
    </source>
</evidence>
<protein>
    <submittedName>
        <fullName evidence="3">Glycerophosphodiester phosphodiesterase</fullName>
    </submittedName>
</protein>
<evidence type="ECO:0000313" key="4">
    <source>
        <dbReference type="Proteomes" id="UP000285961"/>
    </source>
</evidence>